<name>A0A511W5G2_9BACI</name>
<dbReference type="PANTHER" id="PTHR42923:SF46">
    <property type="entry name" value="AMINE OXIDASE"/>
    <property type="match status" value="1"/>
</dbReference>
<keyword evidence="3" id="KW-1185">Reference proteome</keyword>
<dbReference type="AlphaFoldDB" id="A0A511W5G2"/>
<dbReference type="Proteomes" id="UP000321440">
    <property type="component" value="Unassembled WGS sequence"/>
</dbReference>
<dbReference type="SUPFAM" id="SSF51905">
    <property type="entry name" value="FAD/NAD(P)-binding domain"/>
    <property type="match status" value="1"/>
</dbReference>
<gene>
    <name evidence="2" type="primary">pds</name>
    <name evidence="2" type="ORF">AHA02nite_21200</name>
</gene>
<dbReference type="PANTHER" id="PTHR42923">
    <property type="entry name" value="PROTOPORPHYRINOGEN OXIDASE"/>
    <property type="match status" value="1"/>
</dbReference>
<evidence type="ECO:0000259" key="1">
    <source>
        <dbReference type="Pfam" id="PF01593"/>
    </source>
</evidence>
<dbReference type="InterPro" id="IPR002937">
    <property type="entry name" value="Amino_oxidase"/>
</dbReference>
<protein>
    <submittedName>
        <fullName evidence="2">Phytoene desaturase</fullName>
    </submittedName>
</protein>
<comment type="caution">
    <text evidence="2">The sequence shown here is derived from an EMBL/GenBank/DDBJ whole genome shotgun (WGS) entry which is preliminary data.</text>
</comment>
<feature type="domain" description="Amine oxidase" evidence="1">
    <location>
        <begin position="13"/>
        <end position="441"/>
    </location>
</feature>
<dbReference type="GO" id="GO:0016491">
    <property type="term" value="F:oxidoreductase activity"/>
    <property type="evidence" value="ECO:0007669"/>
    <property type="project" value="InterPro"/>
</dbReference>
<dbReference type="Pfam" id="PF01593">
    <property type="entry name" value="Amino_oxidase"/>
    <property type="match status" value="1"/>
</dbReference>
<dbReference type="InterPro" id="IPR036188">
    <property type="entry name" value="FAD/NAD-bd_sf"/>
</dbReference>
<reference evidence="2 3" key="1">
    <citation type="submission" date="2019-07" db="EMBL/GenBank/DDBJ databases">
        <title>Whole genome shotgun sequence of Alkalibacillus haloalkaliphilus NBRC 103110.</title>
        <authorList>
            <person name="Hosoyama A."/>
            <person name="Uohara A."/>
            <person name="Ohji S."/>
            <person name="Ichikawa N."/>
        </authorList>
    </citation>
    <scope>NUCLEOTIDE SEQUENCE [LARGE SCALE GENOMIC DNA]</scope>
    <source>
        <strain evidence="2 3">NBRC 103110</strain>
    </source>
</reference>
<dbReference type="InterPro" id="IPR050464">
    <property type="entry name" value="Zeta_carotene_desat/Oxidored"/>
</dbReference>
<evidence type="ECO:0000313" key="2">
    <source>
        <dbReference type="EMBL" id="GEN46344.1"/>
    </source>
</evidence>
<proteinExistence type="predicted"/>
<dbReference type="RefSeq" id="WP_170236069.1">
    <property type="nucleotide sequence ID" value="NZ_BJYA01000014.1"/>
</dbReference>
<dbReference type="Gene3D" id="3.50.50.60">
    <property type="entry name" value="FAD/NAD(P)-binding domain"/>
    <property type="match status" value="1"/>
</dbReference>
<sequence length="448" mass="49656">MERYDVIIVGGGLAGITCGIELAKARYNVLILEKASHMGGRTSSWDFNGMAVDAGFHRVIGYYKHFPKLLHQAGINLNDIVVWEEKLDVLSPKHKHVTTFGVAPFHGPIKILRAMLGNNKSISPKAKLSLMPFFKNGLHEFKVDPKKLDQTSILDFAREHGVHEDAIHLFIEAMCRGIFFTPSKDFSAYVFFGILAPAPQRFYKMRIGSYLGGMSDVMIGPLVDYLENLGGEVALNQGVERLLVEGEEVVGVDLGHDKFYAEQVVLSTDIGAAQNIISQSPLDQINFYSLLKLPTLPAISVQIELTEPVLEHDRTTFAPGTVLGSFSEQSRSTFRQSKGRLSVMLVSTEELEVLTDKELIELIYKEADEIGISMRNKVIDYRVVRHSDKFYSVAPGHDLLRPSQNTVVPGLTLAGDYTKQPYLSTMEGAVLSGEIASENVINALRESQ</sequence>
<accession>A0A511W5G2</accession>
<dbReference type="EMBL" id="BJYA01000014">
    <property type="protein sequence ID" value="GEN46344.1"/>
    <property type="molecule type" value="Genomic_DNA"/>
</dbReference>
<evidence type="ECO:0000313" key="3">
    <source>
        <dbReference type="Proteomes" id="UP000321440"/>
    </source>
</evidence>
<organism evidence="2 3">
    <name type="scientific">Alkalibacillus haloalkaliphilus</name>
    <dbReference type="NCBI Taxonomy" id="94136"/>
    <lineage>
        <taxon>Bacteria</taxon>
        <taxon>Bacillati</taxon>
        <taxon>Bacillota</taxon>
        <taxon>Bacilli</taxon>
        <taxon>Bacillales</taxon>
        <taxon>Bacillaceae</taxon>
        <taxon>Alkalibacillus</taxon>
    </lineage>
</organism>